<evidence type="ECO:0000313" key="10">
    <source>
        <dbReference type="EMBL" id="KAK9927475.1"/>
    </source>
</evidence>
<keyword evidence="3" id="KW-0805">Transcription regulation</keyword>
<evidence type="ECO:0000256" key="5">
    <source>
        <dbReference type="ARBA" id="ARBA00023163"/>
    </source>
</evidence>
<gene>
    <name evidence="10" type="ORF">M0R45_024656</name>
</gene>
<dbReference type="GO" id="GO:0006355">
    <property type="term" value="P:regulation of DNA-templated transcription"/>
    <property type="evidence" value="ECO:0007669"/>
    <property type="project" value="UniProtKB-ARBA"/>
</dbReference>
<evidence type="ECO:0000256" key="2">
    <source>
        <dbReference type="ARBA" id="ARBA00022737"/>
    </source>
</evidence>
<feature type="domain" description="HTH myb-type" evidence="9">
    <location>
        <begin position="62"/>
        <end position="116"/>
    </location>
</feature>
<dbReference type="InterPro" id="IPR009057">
    <property type="entry name" value="Homeodomain-like_sf"/>
</dbReference>
<reference evidence="10 11" key="1">
    <citation type="journal article" date="2023" name="G3 (Bethesda)">
        <title>A chromosome-length genome assembly and annotation of blackberry (Rubus argutus, cv. 'Hillquist').</title>
        <authorList>
            <person name="Bruna T."/>
            <person name="Aryal R."/>
            <person name="Dudchenko O."/>
            <person name="Sargent D.J."/>
            <person name="Mead D."/>
            <person name="Buti M."/>
            <person name="Cavallini A."/>
            <person name="Hytonen T."/>
            <person name="Andres J."/>
            <person name="Pham M."/>
            <person name="Weisz D."/>
            <person name="Mascagni F."/>
            <person name="Usai G."/>
            <person name="Natali L."/>
            <person name="Bassil N."/>
            <person name="Fernandez G.E."/>
            <person name="Lomsadze A."/>
            <person name="Armour M."/>
            <person name="Olukolu B."/>
            <person name="Poorten T."/>
            <person name="Britton C."/>
            <person name="Davik J."/>
            <person name="Ashrafi H."/>
            <person name="Aiden E.L."/>
            <person name="Borodovsky M."/>
            <person name="Worthington M."/>
        </authorList>
    </citation>
    <scope>NUCLEOTIDE SEQUENCE [LARGE SCALE GENOMIC DNA]</scope>
    <source>
        <strain evidence="10">PI 553951</strain>
    </source>
</reference>
<dbReference type="CDD" id="cd00167">
    <property type="entry name" value="SANT"/>
    <property type="match status" value="2"/>
</dbReference>
<dbReference type="InterPro" id="IPR001005">
    <property type="entry name" value="SANT/Myb"/>
</dbReference>
<evidence type="ECO:0000256" key="4">
    <source>
        <dbReference type="ARBA" id="ARBA00023125"/>
    </source>
</evidence>
<evidence type="ECO:0000259" key="9">
    <source>
        <dbReference type="PROSITE" id="PS51294"/>
    </source>
</evidence>
<dbReference type="SUPFAM" id="SSF46689">
    <property type="entry name" value="Homeodomain-like"/>
    <property type="match status" value="1"/>
</dbReference>
<dbReference type="AlphaFoldDB" id="A0AAW1WTV3"/>
<dbReference type="PROSITE" id="PS51294">
    <property type="entry name" value="HTH_MYB"/>
    <property type="match status" value="2"/>
</dbReference>
<comment type="subcellular location">
    <subcellularLocation>
        <location evidence="1">Nucleus</location>
    </subcellularLocation>
</comment>
<dbReference type="PROSITE" id="PS50090">
    <property type="entry name" value="MYB_LIKE"/>
    <property type="match status" value="2"/>
</dbReference>
<feature type="domain" description="Myb-like" evidence="8">
    <location>
        <begin position="9"/>
        <end position="61"/>
    </location>
</feature>
<organism evidence="10 11">
    <name type="scientific">Rubus argutus</name>
    <name type="common">Southern blackberry</name>
    <dbReference type="NCBI Taxonomy" id="59490"/>
    <lineage>
        <taxon>Eukaryota</taxon>
        <taxon>Viridiplantae</taxon>
        <taxon>Streptophyta</taxon>
        <taxon>Embryophyta</taxon>
        <taxon>Tracheophyta</taxon>
        <taxon>Spermatophyta</taxon>
        <taxon>Magnoliopsida</taxon>
        <taxon>eudicotyledons</taxon>
        <taxon>Gunneridae</taxon>
        <taxon>Pentapetalae</taxon>
        <taxon>rosids</taxon>
        <taxon>fabids</taxon>
        <taxon>Rosales</taxon>
        <taxon>Rosaceae</taxon>
        <taxon>Rosoideae</taxon>
        <taxon>Rosoideae incertae sedis</taxon>
        <taxon>Rubus</taxon>
    </lineage>
</organism>
<evidence type="ECO:0000259" key="8">
    <source>
        <dbReference type="PROSITE" id="PS50090"/>
    </source>
</evidence>
<dbReference type="InterPro" id="IPR017930">
    <property type="entry name" value="Myb_dom"/>
</dbReference>
<keyword evidence="4" id="KW-0238">DNA-binding</keyword>
<dbReference type="Gene3D" id="1.10.10.60">
    <property type="entry name" value="Homeodomain-like"/>
    <property type="match status" value="2"/>
</dbReference>
<dbReference type="Proteomes" id="UP001457282">
    <property type="component" value="Unassembled WGS sequence"/>
</dbReference>
<dbReference type="InterPro" id="IPR015495">
    <property type="entry name" value="Myb_TF_plants"/>
</dbReference>
<dbReference type="FunFam" id="1.10.10.60:FF:000069">
    <property type="entry name" value="MYB transcription factor"/>
    <property type="match status" value="1"/>
</dbReference>
<evidence type="ECO:0000313" key="11">
    <source>
        <dbReference type="Proteomes" id="UP001457282"/>
    </source>
</evidence>
<feature type="compositionally biased region" description="Low complexity" evidence="7">
    <location>
        <begin position="157"/>
        <end position="182"/>
    </location>
</feature>
<accession>A0AAW1WTV3</accession>
<name>A0AAW1WTV3_RUBAR</name>
<sequence length="279" mass="31445">MGRQPCCDKLGVKKGPWTAEEDKKLINFILTNGQCCWRAVPKLAGLRRCGKSCRLRWTNYLRPDLKRGLLTESEEQLVIDLHARLGNRWSKIAARLPGRTDNEIKNHWNTHIKKKLLRMGIDPVTHEPLRKDQDDLANKETTISSHSDQPNNNLPQSTTENSSSNSSPTENSSSSSSPNENSSGDDQSTFIESICNVDESLMSSLWVDETPLIDALWNNDQVLPDGGNYIENGMGMQSNWEDNCSWLLDCQDFGVHDFGMDCFIDTELNSLDTLGMEKI</sequence>
<feature type="domain" description="Myb-like" evidence="8">
    <location>
        <begin position="62"/>
        <end position="112"/>
    </location>
</feature>
<evidence type="ECO:0000256" key="3">
    <source>
        <dbReference type="ARBA" id="ARBA00023015"/>
    </source>
</evidence>
<keyword evidence="5" id="KW-0804">Transcription</keyword>
<feature type="region of interest" description="Disordered" evidence="7">
    <location>
        <begin position="141"/>
        <end position="188"/>
    </location>
</feature>
<protein>
    <submittedName>
        <fullName evidence="10">Uncharacterized protein</fullName>
    </submittedName>
</protein>
<feature type="compositionally biased region" description="Polar residues" evidence="7">
    <location>
        <begin position="141"/>
        <end position="156"/>
    </location>
</feature>
<evidence type="ECO:0000256" key="1">
    <source>
        <dbReference type="ARBA" id="ARBA00004123"/>
    </source>
</evidence>
<dbReference type="GO" id="GO:0000976">
    <property type="term" value="F:transcription cis-regulatory region binding"/>
    <property type="evidence" value="ECO:0007669"/>
    <property type="project" value="UniProtKB-ARBA"/>
</dbReference>
<dbReference type="PANTHER" id="PTHR47994:SF5">
    <property type="entry name" value="F14D16.11-RELATED"/>
    <property type="match status" value="1"/>
</dbReference>
<dbReference type="FunFam" id="1.10.10.60:FF:000303">
    <property type="entry name" value="MYB transcription factor"/>
    <property type="match status" value="1"/>
</dbReference>
<dbReference type="Pfam" id="PF00249">
    <property type="entry name" value="Myb_DNA-binding"/>
    <property type="match status" value="2"/>
</dbReference>
<dbReference type="GO" id="GO:0005634">
    <property type="term" value="C:nucleus"/>
    <property type="evidence" value="ECO:0007669"/>
    <property type="project" value="UniProtKB-SubCell"/>
</dbReference>
<evidence type="ECO:0000256" key="7">
    <source>
        <dbReference type="SAM" id="MobiDB-lite"/>
    </source>
</evidence>
<comment type="caution">
    <text evidence="10">The sequence shown here is derived from an EMBL/GenBank/DDBJ whole genome shotgun (WGS) entry which is preliminary data.</text>
</comment>
<dbReference type="PANTHER" id="PTHR47994">
    <property type="entry name" value="F14D16.11-RELATED"/>
    <property type="match status" value="1"/>
</dbReference>
<keyword evidence="6" id="KW-0539">Nucleus</keyword>
<keyword evidence="2" id="KW-0677">Repeat</keyword>
<evidence type="ECO:0000256" key="6">
    <source>
        <dbReference type="ARBA" id="ARBA00023242"/>
    </source>
</evidence>
<dbReference type="GO" id="GO:0046394">
    <property type="term" value="P:carboxylic acid biosynthetic process"/>
    <property type="evidence" value="ECO:0007669"/>
    <property type="project" value="UniProtKB-ARBA"/>
</dbReference>
<dbReference type="SMART" id="SM00717">
    <property type="entry name" value="SANT"/>
    <property type="match status" value="2"/>
</dbReference>
<dbReference type="EMBL" id="JBEDUW010000005">
    <property type="protein sequence ID" value="KAK9927475.1"/>
    <property type="molecule type" value="Genomic_DNA"/>
</dbReference>
<proteinExistence type="predicted"/>
<keyword evidence="11" id="KW-1185">Reference proteome</keyword>
<feature type="domain" description="HTH myb-type" evidence="9">
    <location>
        <begin position="9"/>
        <end position="61"/>
    </location>
</feature>